<reference evidence="15" key="2">
    <citation type="submission" date="2020-11" db="EMBL/GenBank/DDBJ databases">
        <authorList>
            <person name="McCartney M.A."/>
            <person name="Auch B."/>
            <person name="Kono T."/>
            <person name="Mallez S."/>
            <person name="Becker A."/>
            <person name="Gohl D.M."/>
            <person name="Silverstein K.A.T."/>
            <person name="Koren S."/>
            <person name="Bechman K.B."/>
            <person name="Herman A."/>
            <person name="Abrahante J.E."/>
            <person name="Garbe J."/>
        </authorList>
    </citation>
    <scope>NUCLEOTIDE SEQUENCE</scope>
    <source>
        <strain evidence="15">Duluth1</strain>
        <tissue evidence="15">Whole animal</tissue>
    </source>
</reference>
<comment type="similarity">
    <text evidence="3 13">Belongs to the cytidine and deoxycytidylate deaminase family.</text>
</comment>
<comment type="caution">
    <text evidence="15">The sequence shown here is derived from an EMBL/GenBank/DDBJ whole genome shotgun (WGS) entry which is preliminary data.</text>
</comment>
<evidence type="ECO:0000256" key="1">
    <source>
        <dbReference type="ARBA" id="ARBA00001947"/>
    </source>
</evidence>
<feature type="binding site" evidence="12">
    <location>
        <position position="98"/>
    </location>
    <ligand>
        <name>Zn(2+)</name>
        <dbReference type="ChEBI" id="CHEBI:29105"/>
        <note>catalytic</note>
    </ligand>
</feature>
<dbReference type="GO" id="GO:0072527">
    <property type="term" value="P:pyrimidine-containing compound metabolic process"/>
    <property type="evidence" value="ECO:0007669"/>
    <property type="project" value="UniProtKB-ARBA"/>
</dbReference>
<keyword evidence="7 12" id="KW-0862">Zinc</keyword>
<dbReference type="GO" id="GO:0042802">
    <property type="term" value="F:identical protein binding"/>
    <property type="evidence" value="ECO:0007669"/>
    <property type="project" value="UniProtKB-ARBA"/>
</dbReference>
<evidence type="ECO:0000256" key="8">
    <source>
        <dbReference type="ARBA" id="ARBA00032005"/>
    </source>
</evidence>
<dbReference type="PROSITE" id="PS51747">
    <property type="entry name" value="CYT_DCMP_DEAMINASES_2"/>
    <property type="match status" value="1"/>
</dbReference>
<evidence type="ECO:0000256" key="7">
    <source>
        <dbReference type="ARBA" id="ARBA00022833"/>
    </source>
</evidence>
<dbReference type="PROSITE" id="PS00903">
    <property type="entry name" value="CYT_DCMP_DEAMINASES_1"/>
    <property type="match status" value="1"/>
</dbReference>
<keyword evidence="6 13" id="KW-0378">Hydrolase</keyword>
<comment type="cofactor">
    <cofactor evidence="1 12 13">
        <name>Zn(2+)</name>
        <dbReference type="ChEBI" id="CHEBI:29105"/>
    </cofactor>
</comment>
<evidence type="ECO:0000256" key="2">
    <source>
        <dbReference type="ARBA" id="ARBA00003949"/>
    </source>
</evidence>
<evidence type="ECO:0000256" key="3">
    <source>
        <dbReference type="ARBA" id="ARBA00006576"/>
    </source>
</evidence>
<evidence type="ECO:0000256" key="10">
    <source>
        <dbReference type="PIRSR" id="PIRSR606262-1"/>
    </source>
</evidence>
<dbReference type="Pfam" id="PF00383">
    <property type="entry name" value="dCMP_cyt_deam_1"/>
    <property type="match status" value="1"/>
</dbReference>
<proteinExistence type="inferred from homology"/>
<dbReference type="GO" id="GO:0055086">
    <property type="term" value="P:nucleobase-containing small molecule metabolic process"/>
    <property type="evidence" value="ECO:0007669"/>
    <property type="project" value="UniProtKB-ARBA"/>
</dbReference>
<comment type="catalytic activity">
    <reaction evidence="9 13">
        <text>cytidine + H2O + H(+) = uridine + NH4(+)</text>
        <dbReference type="Rhea" id="RHEA:16069"/>
        <dbReference type="ChEBI" id="CHEBI:15377"/>
        <dbReference type="ChEBI" id="CHEBI:15378"/>
        <dbReference type="ChEBI" id="CHEBI:16704"/>
        <dbReference type="ChEBI" id="CHEBI:17562"/>
        <dbReference type="ChEBI" id="CHEBI:28938"/>
        <dbReference type="EC" id="3.5.4.5"/>
    </reaction>
</comment>
<evidence type="ECO:0000256" key="5">
    <source>
        <dbReference type="ARBA" id="ARBA00022723"/>
    </source>
</evidence>
<evidence type="ECO:0000256" key="13">
    <source>
        <dbReference type="RuleBase" id="RU364006"/>
    </source>
</evidence>
<dbReference type="InterPro" id="IPR002125">
    <property type="entry name" value="CMP_dCMP_dom"/>
</dbReference>
<sequence>MDLSNIIQQDTIKILIRKSHEAKANAFCKYSHFRVGAALLCDDGTIYTGCNVENAAYCSICAEMTAIAKAVSEGHTKFKAIAIASDLENEIIAPCGPCRQFLIEFGTDWVVIMTKPDMTY</sequence>
<dbReference type="InterPro" id="IPR006262">
    <property type="entry name" value="Cyt_deam_tetra"/>
</dbReference>
<name>A0A9D4EHG1_DREPO</name>
<dbReference type="GO" id="GO:0004126">
    <property type="term" value="F:cytidine deaminase activity"/>
    <property type="evidence" value="ECO:0007669"/>
    <property type="project" value="UniProtKB-UniRule"/>
</dbReference>
<dbReference type="PANTHER" id="PTHR11644">
    <property type="entry name" value="CYTIDINE DEAMINASE"/>
    <property type="match status" value="1"/>
</dbReference>
<keyword evidence="5 12" id="KW-0479">Metal-binding</keyword>
<feature type="domain" description="CMP/dCMP-type deaminase" evidence="14">
    <location>
        <begin position="10"/>
        <end position="120"/>
    </location>
</feature>
<dbReference type="SUPFAM" id="SSF53927">
    <property type="entry name" value="Cytidine deaminase-like"/>
    <property type="match status" value="1"/>
</dbReference>
<protein>
    <recommendedName>
        <fullName evidence="4 13">Cytidine deaminase</fullName>
        <ecNumber evidence="4 13">3.5.4.5</ecNumber>
    </recommendedName>
    <alternativeName>
        <fullName evidence="8 13">Cytidine aminohydrolase</fullName>
    </alternativeName>
</protein>
<comment type="function">
    <text evidence="2 13">This enzyme scavenges exogenous and endogenous cytidine and 2'-deoxycytidine for UMP synthesis.</text>
</comment>
<accession>A0A9D4EHG1</accession>
<dbReference type="CDD" id="cd01283">
    <property type="entry name" value="cytidine_deaminase"/>
    <property type="match status" value="1"/>
</dbReference>
<evidence type="ECO:0000256" key="12">
    <source>
        <dbReference type="PIRSR" id="PIRSR606262-3"/>
    </source>
</evidence>
<reference evidence="15" key="1">
    <citation type="journal article" date="2019" name="bioRxiv">
        <title>The Genome of the Zebra Mussel, Dreissena polymorpha: A Resource for Invasive Species Research.</title>
        <authorList>
            <person name="McCartney M.A."/>
            <person name="Auch B."/>
            <person name="Kono T."/>
            <person name="Mallez S."/>
            <person name="Zhang Y."/>
            <person name="Obille A."/>
            <person name="Becker A."/>
            <person name="Abrahante J.E."/>
            <person name="Garbe J."/>
            <person name="Badalamenti J.P."/>
            <person name="Herman A."/>
            <person name="Mangelson H."/>
            <person name="Liachko I."/>
            <person name="Sullivan S."/>
            <person name="Sone E.D."/>
            <person name="Koren S."/>
            <person name="Silverstein K.A.T."/>
            <person name="Beckman K.B."/>
            <person name="Gohl D.M."/>
        </authorList>
    </citation>
    <scope>NUCLEOTIDE SEQUENCE</scope>
    <source>
        <strain evidence="15">Duluth1</strain>
        <tissue evidence="15">Whole animal</tissue>
    </source>
</reference>
<evidence type="ECO:0000256" key="6">
    <source>
        <dbReference type="ARBA" id="ARBA00022801"/>
    </source>
</evidence>
<dbReference type="PANTHER" id="PTHR11644:SF2">
    <property type="entry name" value="CYTIDINE DEAMINASE"/>
    <property type="match status" value="1"/>
</dbReference>
<dbReference type="NCBIfam" id="NF004064">
    <property type="entry name" value="PRK05578.1"/>
    <property type="match status" value="1"/>
</dbReference>
<comment type="catalytic activity">
    <reaction evidence="13">
        <text>2'-deoxycytidine + H2O + H(+) = 2'-deoxyuridine + NH4(+)</text>
        <dbReference type="Rhea" id="RHEA:13433"/>
        <dbReference type="ChEBI" id="CHEBI:15377"/>
        <dbReference type="ChEBI" id="CHEBI:15378"/>
        <dbReference type="ChEBI" id="CHEBI:15698"/>
        <dbReference type="ChEBI" id="CHEBI:16450"/>
        <dbReference type="ChEBI" id="CHEBI:28938"/>
        <dbReference type="EC" id="3.5.4.5"/>
    </reaction>
</comment>
<dbReference type="InterPro" id="IPR016193">
    <property type="entry name" value="Cytidine_deaminase-like"/>
</dbReference>
<dbReference type="EMBL" id="JAIWYP010000008">
    <property type="protein sequence ID" value="KAH3779776.1"/>
    <property type="molecule type" value="Genomic_DNA"/>
</dbReference>
<feature type="active site" description="Proton donor" evidence="10">
    <location>
        <position position="63"/>
    </location>
</feature>
<dbReference type="NCBIfam" id="TIGR01354">
    <property type="entry name" value="cyt_deam_tetra"/>
    <property type="match status" value="1"/>
</dbReference>
<dbReference type="Proteomes" id="UP000828390">
    <property type="component" value="Unassembled WGS sequence"/>
</dbReference>
<feature type="binding site" evidence="12">
    <location>
        <position position="95"/>
    </location>
    <ligand>
        <name>Zn(2+)</name>
        <dbReference type="ChEBI" id="CHEBI:29105"/>
        <note>catalytic</note>
    </ligand>
</feature>
<dbReference type="GO" id="GO:0005829">
    <property type="term" value="C:cytosol"/>
    <property type="evidence" value="ECO:0007669"/>
    <property type="project" value="TreeGrafter"/>
</dbReference>
<evidence type="ECO:0000259" key="14">
    <source>
        <dbReference type="PROSITE" id="PS51747"/>
    </source>
</evidence>
<keyword evidence="16" id="KW-1185">Reference proteome</keyword>
<evidence type="ECO:0000256" key="9">
    <source>
        <dbReference type="ARBA" id="ARBA00049558"/>
    </source>
</evidence>
<dbReference type="FunFam" id="3.40.140.10:FF:000008">
    <property type="entry name" value="Cytidine deaminase"/>
    <property type="match status" value="1"/>
</dbReference>
<dbReference type="AlphaFoldDB" id="A0A9D4EHG1"/>
<gene>
    <name evidence="15" type="ORF">DPMN_157582</name>
</gene>
<organism evidence="15 16">
    <name type="scientific">Dreissena polymorpha</name>
    <name type="common">Zebra mussel</name>
    <name type="synonym">Mytilus polymorpha</name>
    <dbReference type="NCBI Taxonomy" id="45954"/>
    <lineage>
        <taxon>Eukaryota</taxon>
        <taxon>Metazoa</taxon>
        <taxon>Spiralia</taxon>
        <taxon>Lophotrochozoa</taxon>
        <taxon>Mollusca</taxon>
        <taxon>Bivalvia</taxon>
        <taxon>Autobranchia</taxon>
        <taxon>Heteroconchia</taxon>
        <taxon>Euheterodonta</taxon>
        <taxon>Imparidentia</taxon>
        <taxon>Neoheterodontei</taxon>
        <taxon>Myida</taxon>
        <taxon>Dreissenoidea</taxon>
        <taxon>Dreissenidae</taxon>
        <taxon>Dreissena</taxon>
    </lineage>
</organism>
<feature type="binding site" evidence="11">
    <location>
        <begin position="51"/>
        <end position="57"/>
    </location>
    <ligand>
        <name>substrate</name>
    </ligand>
</feature>
<feature type="binding site" evidence="12">
    <location>
        <position position="61"/>
    </location>
    <ligand>
        <name>Zn(2+)</name>
        <dbReference type="ChEBI" id="CHEBI:29105"/>
        <note>catalytic</note>
    </ligand>
</feature>
<evidence type="ECO:0000256" key="11">
    <source>
        <dbReference type="PIRSR" id="PIRSR606262-2"/>
    </source>
</evidence>
<dbReference type="EC" id="3.5.4.5" evidence="4 13"/>
<dbReference type="GO" id="GO:0008270">
    <property type="term" value="F:zinc ion binding"/>
    <property type="evidence" value="ECO:0007669"/>
    <property type="project" value="UniProtKB-UniRule"/>
</dbReference>
<evidence type="ECO:0000313" key="16">
    <source>
        <dbReference type="Proteomes" id="UP000828390"/>
    </source>
</evidence>
<evidence type="ECO:0000256" key="4">
    <source>
        <dbReference type="ARBA" id="ARBA00012783"/>
    </source>
</evidence>
<evidence type="ECO:0000313" key="15">
    <source>
        <dbReference type="EMBL" id="KAH3779776.1"/>
    </source>
</evidence>
<dbReference type="InterPro" id="IPR050202">
    <property type="entry name" value="Cyt/Deoxycyt_deaminase"/>
</dbReference>
<dbReference type="InterPro" id="IPR016192">
    <property type="entry name" value="APOBEC/CMP_deaminase_Zn-bd"/>
</dbReference>
<dbReference type="Gene3D" id="3.40.140.10">
    <property type="entry name" value="Cytidine Deaminase, domain 2"/>
    <property type="match status" value="1"/>
</dbReference>